<dbReference type="PANTHER" id="PTHR30189">
    <property type="entry name" value="LPS-ASSEMBLY PROTEIN"/>
    <property type="match status" value="1"/>
</dbReference>
<evidence type="ECO:0000313" key="3">
    <source>
        <dbReference type="Proteomes" id="UP001611383"/>
    </source>
</evidence>
<feature type="domain" description="LptD C-terminal" evidence="1">
    <location>
        <begin position="326"/>
        <end position="605"/>
    </location>
</feature>
<dbReference type="InterPro" id="IPR007543">
    <property type="entry name" value="LptD_C"/>
</dbReference>
<protein>
    <submittedName>
        <fullName evidence="2">LPS assembly protein LptD</fullName>
    </submittedName>
</protein>
<dbReference type="Proteomes" id="UP001611383">
    <property type="component" value="Chromosome"/>
</dbReference>
<sequence>MSGLVLLTLALTLSGQLDLPTSADSVIGEQATLTGDKAVVEGRVGRASGHALLRSGTSVLRADEMTYDFDKRVAVASGNVLLVSNGLAGFADRLTVDLSTREVSAEGGTFFQKEGVTPQALVDLASREDATARELTQTGSNAFSFTTRRFRLLEDNAYQVEPASFTASCGCDVFDRSWRITASSAKLTPGDRASFTSPTLRVFDVPILWVPWISLPLQNRQSGLLMPEWAASGLSGFQLDLPLFLTLGRSYDLTISPGYAFGAEPRNPGEGLLGTKGPRLATEFRYAPAPGVDGRLWLRLIQDLQLERNPLNPLVLVPEAQQRGLRGWGLFEHRQELGNGFHARADVTLYSDGFLFADTTSAGGFGRSYYYIPSTATLYHRNEDHYAGLALAYRQDIRWGYPLLGEATLPPPTAPTDPLLLGNSVRPPLFQELPTLRYAIPTVPLFGPLTGSVQVELSRLSPLGGLLGDEGTDGVFWPLLPDADGTQGNGRFDPGERQARSRLDVMPRVNATFDLGGMLRVTPYLAVRESLYLYEETRETRNRVYGMAGLLLNSELSRVFGTGASAIRHSIMPSVELRAVPRVFGEGTPSVYDEVDAAVPQEGFFQGQVALRQKVLMRSGTGTRELGRLDVVQGVDFLERRMGETSGRLLAVMGPVTATATARFDLFTPNVEERLTQLSAGVGWNVLPNGLLDVNAGYERTLGSSEQVRRPIDMLLPPPLPASAPVSDGGSCSDDQALASRHFDRVLFGAGTRLPFGLGVRYDAEVFRRDPGRCDVAQVNAQNLRISYTPSCNCFQVEVWAALLPAPSNFDFGLLLTIARLGTFGR</sequence>
<dbReference type="PANTHER" id="PTHR30189:SF1">
    <property type="entry name" value="LPS-ASSEMBLY PROTEIN LPTD"/>
    <property type="match status" value="1"/>
</dbReference>
<organism evidence="2 3">
    <name type="scientific">Archangium minus</name>
    <dbReference type="NCBI Taxonomy" id="83450"/>
    <lineage>
        <taxon>Bacteria</taxon>
        <taxon>Pseudomonadati</taxon>
        <taxon>Myxococcota</taxon>
        <taxon>Myxococcia</taxon>
        <taxon>Myxococcales</taxon>
        <taxon>Cystobacterineae</taxon>
        <taxon>Archangiaceae</taxon>
        <taxon>Archangium</taxon>
    </lineage>
</organism>
<dbReference type="Gene3D" id="2.60.450.10">
    <property type="entry name" value="Lipopolysaccharide (LPS) transport protein A like domain"/>
    <property type="match status" value="1"/>
</dbReference>
<proteinExistence type="predicted"/>
<dbReference type="RefSeq" id="WP_395803827.1">
    <property type="nucleotide sequence ID" value="NZ_CP043494.1"/>
</dbReference>
<gene>
    <name evidence="2" type="primary">lptD</name>
    <name evidence="2" type="ORF">F0U60_27580</name>
</gene>
<evidence type="ECO:0000313" key="2">
    <source>
        <dbReference type="EMBL" id="WNG47463.1"/>
    </source>
</evidence>
<name>A0ABY9WWF1_9BACT</name>
<dbReference type="Pfam" id="PF04453">
    <property type="entry name" value="LptD"/>
    <property type="match status" value="1"/>
</dbReference>
<accession>A0ABY9WWF1</accession>
<reference evidence="2 3" key="1">
    <citation type="submission" date="2019-08" db="EMBL/GenBank/DDBJ databases">
        <title>Archangium and Cystobacter genomes.</title>
        <authorList>
            <person name="Chen I.-C.K."/>
            <person name="Wielgoss S."/>
        </authorList>
    </citation>
    <scope>NUCLEOTIDE SEQUENCE [LARGE SCALE GENOMIC DNA]</scope>
    <source>
        <strain evidence="2 3">Cbm 6</strain>
    </source>
</reference>
<dbReference type="EMBL" id="CP043494">
    <property type="protein sequence ID" value="WNG47463.1"/>
    <property type="molecule type" value="Genomic_DNA"/>
</dbReference>
<dbReference type="InterPro" id="IPR050218">
    <property type="entry name" value="LptD"/>
</dbReference>
<evidence type="ECO:0000259" key="1">
    <source>
        <dbReference type="Pfam" id="PF04453"/>
    </source>
</evidence>
<keyword evidence="3" id="KW-1185">Reference proteome</keyword>